<organism evidence="7 8">
    <name type="scientific">Hibiscus sabdariffa</name>
    <name type="common">roselle</name>
    <dbReference type="NCBI Taxonomy" id="183260"/>
    <lineage>
        <taxon>Eukaryota</taxon>
        <taxon>Viridiplantae</taxon>
        <taxon>Streptophyta</taxon>
        <taxon>Embryophyta</taxon>
        <taxon>Tracheophyta</taxon>
        <taxon>Spermatophyta</taxon>
        <taxon>Magnoliopsida</taxon>
        <taxon>eudicotyledons</taxon>
        <taxon>Gunneridae</taxon>
        <taxon>Pentapetalae</taxon>
        <taxon>rosids</taxon>
        <taxon>malvids</taxon>
        <taxon>Malvales</taxon>
        <taxon>Malvaceae</taxon>
        <taxon>Malvoideae</taxon>
        <taxon>Hibiscus</taxon>
    </lineage>
</organism>
<dbReference type="InterPro" id="IPR010851">
    <property type="entry name" value="DEFL"/>
</dbReference>
<keyword evidence="6" id="KW-0732">Signal</keyword>
<evidence type="ECO:0000256" key="4">
    <source>
        <dbReference type="ARBA" id="ARBA00022821"/>
    </source>
</evidence>
<feature type="chain" id="PRO_5045241075" evidence="6">
    <location>
        <begin position="28"/>
        <end position="84"/>
    </location>
</feature>
<reference evidence="7 8" key="1">
    <citation type="journal article" date="2024" name="G3 (Bethesda)">
        <title>Genome assembly of Hibiscus sabdariffa L. provides insights into metabolisms of medicinal natural products.</title>
        <authorList>
            <person name="Kim T."/>
        </authorList>
    </citation>
    <scope>NUCLEOTIDE SEQUENCE [LARGE SCALE GENOMIC DNA]</scope>
    <source>
        <strain evidence="7">TK-2024</strain>
        <tissue evidence="7">Old leaves</tissue>
    </source>
</reference>
<evidence type="ECO:0000256" key="5">
    <source>
        <dbReference type="ARBA" id="ARBA00023157"/>
    </source>
</evidence>
<evidence type="ECO:0000256" key="2">
    <source>
        <dbReference type="ARBA" id="ARBA00022529"/>
    </source>
</evidence>
<accession>A0ABR2SZ58</accession>
<comment type="caution">
    <text evidence="7">The sequence shown here is derived from an EMBL/GenBank/DDBJ whole genome shotgun (WGS) entry which is preliminary data.</text>
</comment>
<name>A0ABR2SZ58_9ROSI</name>
<dbReference type="EMBL" id="JBBPBN010000010">
    <property type="protein sequence ID" value="KAK9030247.1"/>
    <property type="molecule type" value="Genomic_DNA"/>
</dbReference>
<keyword evidence="2" id="KW-0929">Antimicrobial</keyword>
<keyword evidence="8" id="KW-1185">Reference proteome</keyword>
<dbReference type="Proteomes" id="UP001396334">
    <property type="component" value="Unassembled WGS sequence"/>
</dbReference>
<evidence type="ECO:0000313" key="8">
    <source>
        <dbReference type="Proteomes" id="UP001396334"/>
    </source>
</evidence>
<evidence type="ECO:0000313" key="7">
    <source>
        <dbReference type="EMBL" id="KAK9030247.1"/>
    </source>
</evidence>
<proteinExistence type="inferred from homology"/>
<evidence type="ECO:0000256" key="3">
    <source>
        <dbReference type="ARBA" id="ARBA00022577"/>
    </source>
</evidence>
<keyword evidence="3" id="KW-0295">Fungicide</keyword>
<gene>
    <name evidence="7" type="ORF">V6N11_031676</name>
</gene>
<evidence type="ECO:0000256" key="6">
    <source>
        <dbReference type="SAM" id="SignalP"/>
    </source>
</evidence>
<feature type="signal peptide" evidence="6">
    <location>
        <begin position="1"/>
        <end position="27"/>
    </location>
</feature>
<keyword evidence="4" id="KW-0611">Plant defense</keyword>
<dbReference type="PANTHER" id="PTHR33830">
    <property type="entry name" value="DEFENSIN-LIKE PROTEIN 184-RELATED"/>
    <property type="match status" value="1"/>
</dbReference>
<protein>
    <submittedName>
        <fullName evidence="7">Uncharacterized protein</fullName>
    </submittedName>
</protein>
<dbReference type="Pfam" id="PF07333">
    <property type="entry name" value="SLR1-BP"/>
    <property type="match status" value="1"/>
</dbReference>
<evidence type="ECO:0000256" key="1">
    <source>
        <dbReference type="ARBA" id="ARBA00006722"/>
    </source>
</evidence>
<dbReference type="PANTHER" id="PTHR33830:SF21">
    <property type="entry name" value="DEFENSIN-LIKE PROTEIN 165-RELATED"/>
    <property type="match status" value="1"/>
</dbReference>
<sequence>MAKFSLTHAVALALLLTVVLMITEIEGQGTDCILDVLDRRNCEINDCKNKCFQKHKSKDGRCLVNGGSPAEPTYMCACLYNCKN</sequence>
<comment type="similarity">
    <text evidence="1">Belongs to the DEFL family.</text>
</comment>
<keyword evidence="5" id="KW-1015">Disulfide bond</keyword>